<evidence type="ECO:0000256" key="6">
    <source>
        <dbReference type="SAM" id="Phobius"/>
    </source>
</evidence>
<evidence type="ECO:0000256" key="4">
    <source>
        <dbReference type="ARBA" id="ARBA00022989"/>
    </source>
</evidence>
<keyword evidence="3 6" id="KW-0812">Transmembrane</keyword>
<evidence type="ECO:0000256" key="3">
    <source>
        <dbReference type="ARBA" id="ARBA00022692"/>
    </source>
</evidence>
<comment type="subcellular location">
    <subcellularLocation>
        <location evidence="1">Cell membrane</location>
        <topology evidence="1">Multi-pass membrane protein</topology>
    </subcellularLocation>
</comment>
<evidence type="ECO:0000256" key="2">
    <source>
        <dbReference type="ARBA" id="ARBA00022475"/>
    </source>
</evidence>
<name>A0A0E3M1R7_9BACT</name>
<reference evidence="7" key="1">
    <citation type="journal article" date="2015" name="Proc. Natl. Acad. Sci. U.S.A.">
        <title>Multiplexed metagenome mining using short DNA sequence tags facilitates targeted discovery of epoxyketone proteasome inhibitors.</title>
        <authorList>
            <person name="Owen J.G."/>
            <person name="Charlop-Powers Z."/>
            <person name="Smith A.G."/>
            <person name="Ternei M.A."/>
            <person name="Calle P.Y."/>
            <person name="Reddy B.V."/>
            <person name="Montiel D."/>
            <person name="Brady S.F."/>
        </authorList>
    </citation>
    <scope>NUCLEOTIDE SEQUENCE</scope>
</reference>
<feature type="transmembrane region" description="Helical" evidence="6">
    <location>
        <begin position="152"/>
        <end position="172"/>
    </location>
</feature>
<dbReference type="EMBL" id="KP830094">
    <property type="protein sequence ID" value="AKA59461.1"/>
    <property type="molecule type" value="Genomic_DNA"/>
</dbReference>
<keyword evidence="5 6" id="KW-0472">Membrane</keyword>
<dbReference type="AlphaFoldDB" id="A0A0E3M1R7"/>
<feature type="transmembrane region" description="Helical" evidence="6">
    <location>
        <begin position="123"/>
        <end position="140"/>
    </location>
</feature>
<proteinExistence type="predicted"/>
<dbReference type="InterPro" id="IPR019108">
    <property type="entry name" value="Caa3_assmbl_CtaG-rel"/>
</dbReference>
<organism evidence="7">
    <name type="scientific">uncultured bacterium AR_456</name>
    <dbReference type="NCBI Taxonomy" id="1630014"/>
    <lineage>
        <taxon>Bacteria</taxon>
        <taxon>environmental samples</taxon>
    </lineage>
</organism>
<feature type="transmembrane region" description="Helical" evidence="6">
    <location>
        <begin position="89"/>
        <end position="111"/>
    </location>
</feature>
<dbReference type="Pfam" id="PF09678">
    <property type="entry name" value="Caa3_CtaG"/>
    <property type="match status" value="1"/>
</dbReference>
<evidence type="ECO:0000256" key="1">
    <source>
        <dbReference type="ARBA" id="ARBA00004651"/>
    </source>
</evidence>
<evidence type="ECO:0000256" key="5">
    <source>
        <dbReference type="ARBA" id="ARBA00023136"/>
    </source>
</evidence>
<accession>A0A0E3M1R7</accession>
<protein>
    <submittedName>
        <fullName evidence="7">Cytochrome C oxidase</fullName>
    </submittedName>
</protein>
<evidence type="ECO:0000313" key="7">
    <source>
        <dbReference type="EMBL" id="AKA59461.1"/>
    </source>
</evidence>
<keyword evidence="4 6" id="KW-1133">Transmembrane helix</keyword>
<feature type="transmembrane region" description="Helical" evidence="6">
    <location>
        <begin position="45"/>
        <end position="69"/>
    </location>
</feature>
<dbReference type="GO" id="GO:0005886">
    <property type="term" value="C:plasma membrane"/>
    <property type="evidence" value="ECO:0007669"/>
    <property type="project" value="UniProtKB-SubCell"/>
</dbReference>
<sequence>MRQHADPRGWSAWRTTGFLLGAGLLVLALLPAASPYPAGDPRGHMLQHLLIGMFAPIGLALGAPVTLLLRTVPPRWGRAVGRVLRGRPAHALTHPVSVLVLNVGGLLAVYASPLAGVVAEPVTHLHFLVSGYLFAWVVAGPDPAPRRPSVPVRLVLLGVAIATHAVLSQLMYAGVLPGPAAPPDQVRGAAELMYYGGDIAELLLAFAMLTARGANTVGHAGTRLSAAAGRS</sequence>
<feature type="transmembrane region" description="Helical" evidence="6">
    <location>
        <begin position="192"/>
        <end position="211"/>
    </location>
</feature>
<keyword evidence="2" id="KW-1003">Cell membrane</keyword>